<evidence type="ECO:0000313" key="2">
    <source>
        <dbReference type="EMBL" id="GFD10441.1"/>
    </source>
</evidence>
<dbReference type="EMBL" id="BKCJ011252297">
    <property type="protein sequence ID" value="GFD10441.1"/>
    <property type="molecule type" value="Genomic_DNA"/>
</dbReference>
<dbReference type="AlphaFoldDB" id="A0A699TLY3"/>
<reference evidence="2" key="1">
    <citation type="journal article" date="2019" name="Sci. Rep.">
        <title>Draft genome of Tanacetum cinerariifolium, the natural source of mosquito coil.</title>
        <authorList>
            <person name="Yamashiro T."/>
            <person name="Shiraishi A."/>
            <person name="Satake H."/>
            <person name="Nakayama K."/>
        </authorList>
    </citation>
    <scope>NUCLEOTIDE SEQUENCE</scope>
</reference>
<accession>A0A699TLY3</accession>
<gene>
    <name evidence="2" type="ORF">Tci_882410</name>
</gene>
<feature type="compositionally biased region" description="Low complexity" evidence="1">
    <location>
        <begin position="52"/>
        <end position="66"/>
    </location>
</feature>
<organism evidence="2">
    <name type="scientific">Tanacetum cinerariifolium</name>
    <name type="common">Dalmatian daisy</name>
    <name type="synonym">Chrysanthemum cinerariifolium</name>
    <dbReference type="NCBI Taxonomy" id="118510"/>
    <lineage>
        <taxon>Eukaryota</taxon>
        <taxon>Viridiplantae</taxon>
        <taxon>Streptophyta</taxon>
        <taxon>Embryophyta</taxon>
        <taxon>Tracheophyta</taxon>
        <taxon>Spermatophyta</taxon>
        <taxon>Magnoliopsida</taxon>
        <taxon>eudicotyledons</taxon>
        <taxon>Gunneridae</taxon>
        <taxon>Pentapetalae</taxon>
        <taxon>asterids</taxon>
        <taxon>campanulids</taxon>
        <taxon>Asterales</taxon>
        <taxon>Asteraceae</taxon>
        <taxon>Asteroideae</taxon>
        <taxon>Anthemideae</taxon>
        <taxon>Anthemidinae</taxon>
        <taxon>Tanacetum</taxon>
    </lineage>
</organism>
<sequence length="156" mass="17351">LLPLWTADPLISQDLKSSHDDGSKALSNDGKKVDEDLRKENECNDQEKEDNVNNTNNVNTVSSTVNAAGTYEDNKLPFDPNMPALEDVSIFNFSSDDEDDGAMADMNNLDTIIQVSPTPTIRIHKDHPLDQVIKDLQTSIQTIKMSRNLEEHGLIT</sequence>
<evidence type="ECO:0000256" key="1">
    <source>
        <dbReference type="SAM" id="MobiDB-lite"/>
    </source>
</evidence>
<feature type="region of interest" description="Disordered" evidence="1">
    <location>
        <begin position="15"/>
        <end position="79"/>
    </location>
</feature>
<feature type="compositionally biased region" description="Basic and acidic residues" evidence="1">
    <location>
        <begin position="16"/>
        <end position="51"/>
    </location>
</feature>
<name>A0A699TLY3_TANCI</name>
<protein>
    <submittedName>
        <fullName evidence="2">Uncharacterized protein</fullName>
    </submittedName>
</protein>
<feature type="non-terminal residue" evidence="2">
    <location>
        <position position="1"/>
    </location>
</feature>
<proteinExistence type="predicted"/>
<comment type="caution">
    <text evidence="2">The sequence shown here is derived from an EMBL/GenBank/DDBJ whole genome shotgun (WGS) entry which is preliminary data.</text>
</comment>